<dbReference type="KEGG" id="dpc:A6048_14955"/>
<organism evidence="3 4">
    <name type="scientific">Dietzia psychralcaliphila</name>
    <dbReference type="NCBI Taxonomy" id="139021"/>
    <lineage>
        <taxon>Bacteria</taxon>
        <taxon>Bacillati</taxon>
        <taxon>Actinomycetota</taxon>
        <taxon>Actinomycetes</taxon>
        <taxon>Mycobacteriales</taxon>
        <taxon>Dietziaceae</taxon>
        <taxon>Dietzia</taxon>
    </lineage>
</organism>
<protein>
    <recommendedName>
        <fullName evidence="5">Lumazine-binding protein</fullName>
    </recommendedName>
</protein>
<evidence type="ECO:0000256" key="2">
    <source>
        <dbReference type="SAM" id="Phobius"/>
    </source>
</evidence>
<dbReference type="Proteomes" id="UP000244903">
    <property type="component" value="Chromosome"/>
</dbReference>
<keyword evidence="2" id="KW-1133">Transmembrane helix</keyword>
<reference evidence="3 4" key="1">
    <citation type="submission" date="2016-04" db="EMBL/GenBank/DDBJ databases">
        <title>Complete genome sequence of the haloalkaliphilic hydrocarbon-degrading bacterium Dietzia psychralcaliphila ILA-1T, isolated from a drain of a fish product-processing plant.</title>
        <authorList>
            <person name="Zhao J."/>
            <person name="Hu B."/>
            <person name="Geng S."/>
            <person name="Nie Y."/>
            <person name="Tang Y."/>
        </authorList>
    </citation>
    <scope>NUCLEOTIDE SEQUENCE [LARGE SCALE GENOMIC DNA]</scope>
    <source>
        <strain evidence="3 4">ILA-1</strain>
    </source>
</reference>
<sequence length="201" mass="20411">MTTTSQQPPAGEPEPGDHTGGSPGGTSSTGAGSTGGSRAVDGRRGGLRVALVAAAVVAAVVVAALVWLVAAGPMSSSARAERAVEQTLREMTGSDSFSEFNSHLCEENRVPQDLVDNITASGEQTGTDLDAMLRESIAGSFPQDLEVTGVEIEGDVATATVESESDDSAPEQVRMLNEDGAWKVCEPGVGMGAVPQGDQPG</sequence>
<evidence type="ECO:0000313" key="3">
    <source>
        <dbReference type="EMBL" id="AWH96572.1"/>
    </source>
</evidence>
<evidence type="ECO:0000313" key="4">
    <source>
        <dbReference type="Proteomes" id="UP000244903"/>
    </source>
</evidence>
<feature type="transmembrane region" description="Helical" evidence="2">
    <location>
        <begin position="47"/>
        <end position="70"/>
    </location>
</feature>
<dbReference type="EMBL" id="CP015453">
    <property type="protein sequence ID" value="AWH96572.1"/>
    <property type="molecule type" value="Genomic_DNA"/>
</dbReference>
<feature type="compositionally biased region" description="Low complexity" evidence="1">
    <location>
        <begin position="25"/>
        <end position="39"/>
    </location>
</feature>
<dbReference type="RefSeq" id="WP_107745442.1">
    <property type="nucleotide sequence ID" value="NZ_CP015453.1"/>
</dbReference>
<accession>A0AAD0JTY2</accession>
<keyword evidence="2" id="KW-0472">Membrane</keyword>
<evidence type="ECO:0008006" key="5">
    <source>
        <dbReference type="Google" id="ProtNLM"/>
    </source>
</evidence>
<gene>
    <name evidence="3" type="ORF">A6048_14955</name>
</gene>
<name>A0AAD0JTY2_9ACTN</name>
<keyword evidence="2" id="KW-0812">Transmembrane</keyword>
<feature type="region of interest" description="Disordered" evidence="1">
    <location>
        <begin position="1"/>
        <end position="40"/>
    </location>
</feature>
<keyword evidence="4" id="KW-1185">Reference proteome</keyword>
<dbReference type="AlphaFoldDB" id="A0AAD0JTY2"/>
<evidence type="ECO:0000256" key="1">
    <source>
        <dbReference type="SAM" id="MobiDB-lite"/>
    </source>
</evidence>
<proteinExistence type="predicted"/>